<evidence type="ECO:0000313" key="2">
    <source>
        <dbReference type="EMBL" id="ARS04782.1"/>
    </source>
</evidence>
<feature type="region of interest" description="Disordered" evidence="1">
    <location>
        <begin position="53"/>
        <end position="74"/>
    </location>
</feature>
<proteinExistence type="predicted"/>
<evidence type="ECO:0000256" key="1">
    <source>
        <dbReference type="SAM" id="MobiDB-lite"/>
    </source>
</evidence>
<dbReference type="Proteomes" id="UP000194501">
    <property type="component" value="Chromosome"/>
</dbReference>
<name>A0AAU8VXJ2_SHISO</name>
<reference evidence="2 3" key="1">
    <citation type="submission" date="2017-02" db="EMBL/GenBank/DDBJ databases">
        <authorList>
            <person name="Svab D."/>
            <person name="Balint B."/>
            <person name="Maroti G."/>
            <person name="Vasarhelyi B."/>
            <person name="Horvath B."/>
            <person name="Toth I."/>
        </authorList>
    </citation>
    <scope>NUCLEOTIDE SEQUENCE [LARGE SCALE GENOMIC DNA]</scope>
    <source>
        <strain evidence="2">75/02</strain>
    </source>
</reference>
<accession>A0AAU8VXJ2</accession>
<evidence type="ECO:0008006" key="4">
    <source>
        <dbReference type="Google" id="ProtNLM"/>
    </source>
</evidence>
<feature type="compositionally biased region" description="Polar residues" evidence="1">
    <location>
        <begin position="64"/>
        <end position="74"/>
    </location>
</feature>
<sequence>MTRHIVRGYIPHAPAKSGVGIGTPDRDRDRHTPRACFLLSYARAHLNYGGAHGGAEKLAGRFPGSSNPVRLTTR</sequence>
<organism evidence="2 3">
    <name type="scientific">Shigella sonnei</name>
    <dbReference type="NCBI Taxonomy" id="624"/>
    <lineage>
        <taxon>Bacteria</taxon>
        <taxon>Pseudomonadati</taxon>
        <taxon>Pseudomonadota</taxon>
        <taxon>Gammaproteobacteria</taxon>
        <taxon>Enterobacterales</taxon>
        <taxon>Enterobacteriaceae</taxon>
        <taxon>Shigella</taxon>
    </lineage>
</organism>
<protein>
    <recommendedName>
        <fullName evidence="4">Mannitol-1-phosphate 5-dehydrogenase</fullName>
    </recommendedName>
</protein>
<gene>
    <name evidence="2" type="ORF">BZ172_04635</name>
</gene>
<dbReference type="AlphaFoldDB" id="A0AAU8VXJ2"/>
<dbReference type="EMBL" id="CP019689">
    <property type="protein sequence ID" value="ARS04782.1"/>
    <property type="molecule type" value="Genomic_DNA"/>
</dbReference>
<evidence type="ECO:0000313" key="3">
    <source>
        <dbReference type="Proteomes" id="UP000194501"/>
    </source>
</evidence>